<protein>
    <submittedName>
        <fullName evidence="1">Uncharacterized protein</fullName>
    </submittedName>
</protein>
<gene>
    <name evidence="1" type="ORF">CBRE1094_LOCUS2670</name>
</gene>
<reference evidence="1" key="1">
    <citation type="submission" date="2021-01" db="EMBL/GenBank/DDBJ databases">
        <authorList>
            <person name="Corre E."/>
            <person name="Pelletier E."/>
            <person name="Niang G."/>
            <person name="Scheremetjew M."/>
            <person name="Finn R."/>
            <person name="Kale V."/>
            <person name="Holt S."/>
            <person name="Cochrane G."/>
            <person name="Meng A."/>
            <person name="Brown T."/>
            <person name="Cohen L."/>
        </authorList>
    </citation>
    <scope>NUCLEOTIDE SEQUENCE</scope>
    <source>
        <strain evidence="1">UTEX LB 985</strain>
    </source>
</reference>
<sequence length="227" mass="25335">MGISFSGPMAAQAFQRFTCVGSLFTVTMLGQMIEDRKSSCIDDIEEVFRTQPYAKIEEATLNIVGSHLSELGDLIEIKDNLIHKMITCQKTRIVKATYENGLVSIGKITSRTEHHDYLSLELECLVKKVLPSGRKQTLIATVEADKVEVQSGLNIPEKKQTLHDVMQLVNVRAMGLSARRQSASAQWIETEREFGMRVLKATATGLQLPAEKEKPLETFDVAWAQIP</sequence>
<accession>A0A7S2BMF1</accession>
<name>A0A7S2BMF1_9EUKA</name>
<evidence type="ECO:0000313" key="1">
    <source>
        <dbReference type="EMBL" id="CAD9401232.1"/>
    </source>
</evidence>
<proteinExistence type="predicted"/>
<dbReference type="AlphaFoldDB" id="A0A7S2BMF1"/>
<dbReference type="EMBL" id="HBGU01004974">
    <property type="protein sequence ID" value="CAD9401232.1"/>
    <property type="molecule type" value="Transcribed_RNA"/>
</dbReference>
<organism evidence="1">
    <name type="scientific">Haptolina brevifila</name>
    <dbReference type="NCBI Taxonomy" id="156173"/>
    <lineage>
        <taxon>Eukaryota</taxon>
        <taxon>Haptista</taxon>
        <taxon>Haptophyta</taxon>
        <taxon>Prymnesiophyceae</taxon>
        <taxon>Prymnesiales</taxon>
        <taxon>Prymnesiaceae</taxon>
        <taxon>Haptolina</taxon>
    </lineage>
</organism>